<dbReference type="GO" id="GO:1990535">
    <property type="term" value="P:neuron projection maintenance"/>
    <property type="evidence" value="ECO:0007669"/>
    <property type="project" value="TreeGrafter"/>
</dbReference>
<evidence type="ECO:0000256" key="5">
    <source>
        <dbReference type="ARBA" id="ARBA00023212"/>
    </source>
</evidence>
<name>A0A673FKU7_9TELE</name>
<dbReference type="GO" id="GO:0021952">
    <property type="term" value="P:central nervous system projection neuron axonogenesis"/>
    <property type="evidence" value="ECO:0007669"/>
    <property type="project" value="TreeGrafter"/>
</dbReference>
<gene>
    <name evidence="8" type="primary">LOC107743600</name>
</gene>
<keyword evidence="4" id="KW-0963">Cytoplasm</keyword>
<reference evidence="8" key="1">
    <citation type="submission" date="2025-08" db="UniProtKB">
        <authorList>
            <consortium name="Ensembl"/>
        </authorList>
    </citation>
    <scope>IDENTIFICATION</scope>
</reference>
<evidence type="ECO:0000313" key="9">
    <source>
        <dbReference type="Proteomes" id="UP000472270"/>
    </source>
</evidence>
<dbReference type="GO" id="GO:0005856">
    <property type="term" value="C:cytoskeleton"/>
    <property type="evidence" value="ECO:0007669"/>
    <property type="project" value="UniProtKB-SubCell"/>
</dbReference>
<dbReference type="Pfam" id="PF12309">
    <property type="entry name" value="KBP_C"/>
    <property type="match status" value="1"/>
</dbReference>
<protein>
    <recommendedName>
        <fullName evidence="3">KIF-binding protein</fullName>
    </recommendedName>
</protein>
<organism evidence="8 9">
    <name type="scientific">Sinocyclocheilus rhinocerous</name>
    <dbReference type="NCBI Taxonomy" id="307959"/>
    <lineage>
        <taxon>Eukaryota</taxon>
        <taxon>Metazoa</taxon>
        <taxon>Chordata</taxon>
        <taxon>Craniata</taxon>
        <taxon>Vertebrata</taxon>
        <taxon>Euteleostomi</taxon>
        <taxon>Actinopterygii</taxon>
        <taxon>Neopterygii</taxon>
        <taxon>Teleostei</taxon>
        <taxon>Ostariophysi</taxon>
        <taxon>Cypriniformes</taxon>
        <taxon>Cyprinidae</taxon>
        <taxon>Cyprininae</taxon>
        <taxon>Sinocyclocheilus</taxon>
    </lineage>
</organism>
<accession>A0A673FKU7</accession>
<dbReference type="InterPro" id="IPR022083">
    <property type="entry name" value="KBP"/>
</dbReference>
<evidence type="ECO:0000256" key="3">
    <source>
        <dbReference type="ARBA" id="ARBA00016840"/>
    </source>
</evidence>
<feature type="region of interest" description="Disordered" evidence="7">
    <location>
        <begin position="57"/>
        <end position="85"/>
    </location>
</feature>
<dbReference type="GO" id="GO:0000226">
    <property type="term" value="P:microtubule cytoskeleton organization"/>
    <property type="evidence" value="ECO:0007669"/>
    <property type="project" value="TreeGrafter"/>
</dbReference>
<keyword evidence="6" id="KW-0175">Coiled coil</keyword>
<evidence type="ECO:0000256" key="1">
    <source>
        <dbReference type="ARBA" id="ARBA00004245"/>
    </source>
</evidence>
<dbReference type="PANTHER" id="PTHR46321:SF1">
    <property type="entry name" value="KIF-BINDING PROTEIN"/>
    <property type="match status" value="1"/>
</dbReference>
<dbReference type="PANTHER" id="PTHR46321">
    <property type="entry name" value="KIF1-BINDING PROTEIN"/>
    <property type="match status" value="1"/>
</dbReference>
<feature type="coiled-coil region" evidence="6">
    <location>
        <begin position="270"/>
        <end position="312"/>
    </location>
</feature>
<evidence type="ECO:0000313" key="8">
    <source>
        <dbReference type="Ensembl" id="ENSSRHP00000003356.1"/>
    </source>
</evidence>
<reference evidence="8" key="2">
    <citation type="submission" date="2025-09" db="UniProtKB">
        <authorList>
            <consortium name="Ensembl"/>
        </authorList>
    </citation>
    <scope>IDENTIFICATION</scope>
</reference>
<evidence type="ECO:0000256" key="4">
    <source>
        <dbReference type="ARBA" id="ARBA00022490"/>
    </source>
</evidence>
<evidence type="ECO:0000256" key="2">
    <source>
        <dbReference type="ARBA" id="ARBA00010305"/>
    </source>
</evidence>
<comment type="similarity">
    <text evidence="2">Belongs to the KIF-binding protein family.</text>
</comment>
<dbReference type="AlphaFoldDB" id="A0A673FKU7"/>
<evidence type="ECO:0000256" key="6">
    <source>
        <dbReference type="SAM" id="Coils"/>
    </source>
</evidence>
<proteinExistence type="inferred from homology"/>
<keyword evidence="5" id="KW-0206">Cytoskeleton</keyword>
<dbReference type="Proteomes" id="UP000472270">
    <property type="component" value="Unassembled WGS sequence"/>
</dbReference>
<dbReference type="Ensembl" id="ENSSRHT00000003483.1">
    <property type="protein sequence ID" value="ENSSRHP00000003356.1"/>
    <property type="gene ID" value="ENSSRHG00000002291.1"/>
</dbReference>
<sequence length="573" mass="66014">MAANQSTEWRTVCEKFRLAQELSEIESRKDPENNPFRSKYKARDLLKEIHCSLKKNHIEEEEGEADNEADGESRQMADGEPGNECGKTCIGDSPAGLRAARLAVVHYYLGVNHIETEELSAGEQHLMNCMKLIDKCTTTRENVSLFIQARNQLGILWAGRDEIEKAQRFLEIAESMYLLYMREVLHTYYVNTNFYFGLITNELIVSVVVVSQTRYMEARHCLAAASVIATLAGEIPSEAAAKESDAECEKREELLQKRAEIARCWIKYCLNLMQDAKKLLEDNIGELDLERQEELKRARRNEEEEKEKGRKSAILFGSSDTFDSICSLEEKVSSMLPLDFEEARSIFLMGQSYVAQAKEYFAMDGHVTDHIEILQDHSALFKVLAFFEQDLERRCKMHKRRVDLLEPICKDLNAQYYLLICRQLQFELAETYYEMMDLKLAVADKQDQPDVHTIKKFNHLCSSSMKYYQMFLDSTRSPEGKFPEKLEDDLLRPALVAKFRLARLQSKLISNNLATQLENLTHSLESYSFVVQYCEENPEAKKAVETELELSIEMVSLLPLKINRIRSKMAPCN</sequence>
<keyword evidence="9" id="KW-1185">Reference proteome</keyword>
<evidence type="ECO:0000256" key="7">
    <source>
        <dbReference type="SAM" id="MobiDB-lite"/>
    </source>
</evidence>
<feature type="compositionally biased region" description="Acidic residues" evidence="7">
    <location>
        <begin position="59"/>
        <end position="70"/>
    </location>
</feature>
<comment type="subcellular location">
    <subcellularLocation>
        <location evidence="1">Cytoplasm</location>
        <location evidence="1">Cytoskeleton</location>
    </subcellularLocation>
</comment>